<evidence type="ECO:0000313" key="4">
    <source>
        <dbReference type="Proteomes" id="UP001209854"/>
    </source>
</evidence>
<dbReference type="RefSeq" id="WP_262563996.1">
    <property type="nucleotide sequence ID" value="NZ_JAPFCC010000001.1"/>
</dbReference>
<comment type="similarity">
    <text evidence="1 2">Belongs to the UPF0178 family.</text>
</comment>
<proteinExistence type="inferred from homology"/>
<dbReference type="Proteomes" id="UP001209854">
    <property type="component" value="Unassembled WGS sequence"/>
</dbReference>
<organism evidence="3 4">
    <name type="scientific">Endozoicomonas gorgoniicola</name>
    <dbReference type="NCBI Taxonomy" id="1234144"/>
    <lineage>
        <taxon>Bacteria</taxon>
        <taxon>Pseudomonadati</taxon>
        <taxon>Pseudomonadota</taxon>
        <taxon>Gammaproteobacteria</taxon>
        <taxon>Oceanospirillales</taxon>
        <taxon>Endozoicomonadaceae</taxon>
        <taxon>Endozoicomonas</taxon>
    </lineage>
</organism>
<dbReference type="CDD" id="cd18720">
    <property type="entry name" value="PIN_YqxD-like"/>
    <property type="match status" value="1"/>
</dbReference>
<dbReference type="PANTHER" id="PTHR35146:SF1">
    <property type="entry name" value="UPF0178 PROTEIN YAII"/>
    <property type="match status" value="1"/>
</dbReference>
<evidence type="ECO:0000313" key="3">
    <source>
        <dbReference type="EMBL" id="MCW7554258.1"/>
    </source>
</evidence>
<keyword evidence="4" id="KW-1185">Reference proteome</keyword>
<gene>
    <name evidence="3" type="ORF">NX722_16845</name>
</gene>
<reference evidence="3 4" key="1">
    <citation type="submission" date="2022-10" db="EMBL/GenBank/DDBJ databases">
        <title>High-quality genome sequences of two octocoral-associated bacteria, Endozoicomonas euniceicola EF212 and Endozoicomonas gorgoniicola PS125.</title>
        <authorList>
            <person name="Chiou Y.-J."/>
            <person name="Chen Y.-H."/>
        </authorList>
    </citation>
    <scope>NUCLEOTIDE SEQUENCE [LARGE SCALE GENOMIC DNA]</scope>
    <source>
        <strain evidence="3 4">PS125</strain>
    </source>
</reference>
<accession>A0ABT3MXZ6</accession>
<name>A0ABT3MXZ6_9GAMM</name>
<dbReference type="EMBL" id="JAPFCC010000001">
    <property type="protein sequence ID" value="MCW7554258.1"/>
    <property type="molecule type" value="Genomic_DNA"/>
</dbReference>
<evidence type="ECO:0000256" key="1">
    <source>
        <dbReference type="ARBA" id="ARBA00008522"/>
    </source>
</evidence>
<dbReference type="NCBIfam" id="NF001095">
    <property type="entry name" value="PRK00124.1"/>
    <property type="match status" value="1"/>
</dbReference>
<dbReference type="Pfam" id="PF02639">
    <property type="entry name" value="DUF188"/>
    <property type="match status" value="1"/>
</dbReference>
<protein>
    <recommendedName>
        <fullName evidence="2">UPF0178 protein NX722_16845</fullName>
    </recommendedName>
</protein>
<evidence type="ECO:0000256" key="2">
    <source>
        <dbReference type="HAMAP-Rule" id="MF_00489"/>
    </source>
</evidence>
<sequence>MHIWVDADACPNLIKEILFRAAERVRVPLTLVANQYLRTPPSPLIKAVQVPAGFDVADNYIAQHVQPDDLVITADIPLAAEVVGKQALALNPRGELYTKENVQQRLSMRNFMDELRSSGVDTGGPSSLSAQDRQAFANQLDRLLAKYS</sequence>
<dbReference type="HAMAP" id="MF_00489">
    <property type="entry name" value="UPF0178"/>
    <property type="match status" value="1"/>
</dbReference>
<comment type="caution">
    <text evidence="3">The sequence shown here is derived from an EMBL/GenBank/DDBJ whole genome shotgun (WGS) entry which is preliminary data.</text>
</comment>
<dbReference type="InterPro" id="IPR003791">
    <property type="entry name" value="UPF0178"/>
</dbReference>
<dbReference type="PANTHER" id="PTHR35146">
    <property type="entry name" value="UPF0178 PROTEIN YAII"/>
    <property type="match status" value="1"/>
</dbReference>